<dbReference type="Proteomes" id="UP000298097">
    <property type="component" value="Unassembled WGS sequence"/>
</dbReference>
<dbReference type="EMBL" id="RQEY01000012">
    <property type="protein sequence ID" value="TGK41272.1"/>
    <property type="molecule type" value="Genomic_DNA"/>
</dbReference>
<dbReference type="OrthoDB" id="1440044at2"/>
<evidence type="ECO:0000313" key="1">
    <source>
        <dbReference type="EMBL" id="TGK41272.1"/>
    </source>
</evidence>
<protein>
    <submittedName>
        <fullName evidence="1">Uncharacterized protein</fullName>
    </submittedName>
</protein>
<dbReference type="RefSeq" id="WP_135773523.1">
    <property type="nucleotide sequence ID" value="NZ_RQEY01000012.1"/>
</dbReference>
<organism evidence="1 2">
    <name type="scientific">Leptospira andrefontaineae</name>
    <dbReference type="NCBI Taxonomy" id="2484976"/>
    <lineage>
        <taxon>Bacteria</taxon>
        <taxon>Pseudomonadati</taxon>
        <taxon>Spirochaetota</taxon>
        <taxon>Spirochaetia</taxon>
        <taxon>Leptospirales</taxon>
        <taxon>Leptospiraceae</taxon>
        <taxon>Leptospira</taxon>
    </lineage>
</organism>
<proteinExistence type="predicted"/>
<accession>A0A4V3JG82</accession>
<sequence length="155" mass="17932">MQSVDKVVEESKPSIWEPEEPVYTSDDLIKAYLDGKEEGLQREKKVLVEKLKENTSAAADLTQSIFEILQTKKITPEFAYLRINAWDNINVAIGVPEKSYISEEMLSVYDYTWDIETEANADDSRKIIFSFLGLNENFKLNCLISDGYYWKFKNP</sequence>
<name>A0A4V3JG82_9LEPT</name>
<evidence type="ECO:0000313" key="2">
    <source>
        <dbReference type="Proteomes" id="UP000298097"/>
    </source>
</evidence>
<keyword evidence="2" id="KW-1185">Reference proteome</keyword>
<dbReference type="AlphaFoldDB" id="A0A4V3JG82"/>
<gene>
    <name evidence="1" type="ORF">EHO65_07550</name>
</gene>
<reference evidence="1" key="1">
    <citation type="journal article" date="2019" name="PLoS Negl. Trop. Dis.">
        <title>Revisiting the worldwide diversity of Leptospira species in the environment.</title>
        <authorList>
            <person name="Vincent A.T."/>
            <person name="Schiettekatte O."/>
            <person name="Bourhy P."/>
            <person name="Veyrier F.J."/>
            <person name="Picardeau M."/>
        </authorList>
    </citation>
    <scope>NUCLEOTIDE SEQUENCE [LARGE SCALE GENOMIC DNA]</scope>
    <source>
        <strain evidence="1">201800301</strain>
    </source>
</reference>
<comment type="caution">
    <text evidence="1">The sequence shown here is derived from an EMBL/GenBank/DDBJ whole genome shotgun (WGS) entry which is preliminary data.</text>
</comment>